<dbReference type="InParanoid" id="A0A317ZGN7"/>
<evidence type="ECO:0000313" key="1">
    <source>
        <dbReference type="EMBL" id="PXA03108.1"/>
    </source>
</evidence>
<evidence type="ECO:0000313" key="2">
    <source>
        <dbReference type="Proteomes" id="UP000247099"/>
    </source>
</evidence>
<comment type="caution">
    <text evidence="1">The sequence shown here is derived from an EMBL/GenBank/DDBJ whole genome shotgun (WGS) entry which is preliminary data.</text>
</comment>
<dbReference type="AlphaFoldDB" id="A0A317ZGN7"/>
<accession>A0A317ZGN7</accession>
<organism evidence="1 2">
    <name type="scientific">Coraliomargarita sinensis</name>
    <dbReference type="NCBI Taxonomy" id="2174842"/>
    <lineage>
        <taxon>Bacteria</taxon>
        <taxon>Pseudomonadati</taxon>
        <taxon>Verrucomicrobiota</taxon>
        <taxon>Opitutia</taxon>
        <taxon>Puniceicoccales</taxon>
        <taxon>Coraliomargaritaceae</taxon>
        <taxon>Coraliomargarita</taxon>
    </lineage>
</organism>
<dbReference type="EMBL" id="QHJQ01000012">
    <property type="protein sequence ID" value="PXA03108.1"/>
    <property type="molecule type" value="Genomic_DNA"/>
</dbReference>
<proteinExistence type="predicted"/>
<protein>
    <submittedName>
        <fullName evidence="1">Uncharacterized protein</fullName>
    </submittedName>
</protein>
<name>A0A317ZGN7_9BACT</name>
<keyword evidence="2" id="KW-1185">Reference proteome</keyword>
<dbReference type="Proteomes" id="UP000247099">
    <property type="component" value="Unassembled WGS sequence"/>
</dbReference>
<gene>
    <name evidence="1" type="ORF">DDZ13_13655</name>
</gene>
<reference evidence="1 2" key="1">
    <citation type="submission" date="2018-05" db="EMBL/GenBank/DDBJ databases">
        <title>Coraliomargarita sinensis sp. nov., isolated from a marine solar saltern.</title>
        <authorList>
            <person name="Zhou L.Y."/>
        </authorList>
    </citation>
    <scope>NUCLEOTIDE SEQUENCE [LARGE SCALE GENOMIC DNA]</scope>
    <source>
        <strain evidence="1 2">WN38</strain>
    </source>
</reference>
<sequence>MHNRRKKDTCVELELEIVRILIWQMVLPLPSIGVKERNTGPQNIVRMILAQRPGFGPGRFTAYPATTAQDMP</sequence>